<dbReference type="InterPro" id="IPR009078">
    <property type="entry name" value="Ferritin-like_SF"/>
</dbReference>
<dbReference type="InterPro" id="IPR023299">
    <property type="entry name" value="ATPase_P-typ_cyto_dom_N"/>
</dbReference>
<dbReference type="PANTHER" id="PTHR43520">
    <property type="entry name" value="ATP7, ISOFORM B"/>
    <property type="match status" value="1"/>
</dbReference>
<dbReference type="SFLD" id="SFLDS00003">
    <property type="entry name" value="Haloacid_Dehalogenase"/>
    <property type="match status" value="1"/>
</dbReference>
<dbReference type="InterPro" id="IPR007029">
    <property type="entry name" value="YHS_dom"/>
</dbReference>
<evidence type="ECO:0000259" key="12">
    <source>
        <dbReference type="SMART" id="SM00746"/>
    </source>
</evidence>
<dbReference type="SUPFAM" id="SSF81665">
    <property type="entry name" value="Calcium ATPase, transmembrane domain M"/>
    <property type="match status" value="1"/>
</dbReference>
<dbReference type="RefSeq" id="WP_169704219.1">
    <property type="nucleotide sequence ID" value="NZ_OCTL01000137.1"/>
</dbReference>
<dbReference type="InterPro" id="IPR027256">
    <property type="entry name" value="P-typ_ATPase_IB"/>
</dbReference>
<dbReference type="Gene3D" id="3.40.50.1000">
    <property type="entry name" value="HAD superfamily/HAD-like"/>
    <property type="match status" value="1"/>
</dbReference>
<dbReference type="NCBIfam" id="TIGR01525">
    <property type="entry name" value="ATPase-IB_hvy"/>
    <property type="match status" value="1"/>
</dbReference>
<dbReference type="GO" id="GO:0043682">
    <property type="term" value="F:P-type divalent copper transporter activity"/>
    <property type="evidence" value="ECO:0007669"/>
    <property type="project" value="TreeGrafter"/>
</dbReference>
<feature type="transmembrane region" description="Helical" evidence="11">
    <location>
        <begin position="402"/>
        <end position="423"/>
    </location>
</feature>
<dbReference type="InterPro" id="IPR045800">
    <property type="entry name" value="HMBD"/>
</dbReference>
<protein>
    <submittedName>
        <fullName evidence="13">Strongly similar to copper-transporting ATPase</fullName>
        <ecNumber evidence="13">3.6.3.4</ecNumber>
    </submittedName>
</protein>
<dbReference type="GO" id="GO:0016491">
    <property type="term" value="F:oxidoreductase activity"/>
    <property type="evidence" value="ECO:0007669"/>
    <property type="project" value="InterPro"/>
</dbReference>
<proteinExistence type="inferred from homology"/>
<evidence type="ECO:0000256" key="7">
    <source>
        <dbReference type="ARBA" id="ARBA00022840"/>
    </source>
</evidence>
<dbReference type="CDD" id="cd02094">
    <property type="entry name" value="P-type_ATPase_Cu-like"/>
    <property type="match status" value="1"/>
</dbReference>
<feature type="transmembrane region" description="Helical" evidence="11">
    <location>
        <begin position="150"/>
        <end position="169"/>
    </location>
</feature>
<dbReference type="SUPFAM" id="SSF56784">
    <property type="entry name" value="HAD-like"/>
    <property type="match status" value="1"/>
</dbReference>
<dbReference type="PROSITE" id="PS00154">
    <property type="entry name" value="ATPASE_E1_E2"/>
    <property type="match status" value="1"/>
</dbReference>
<dbReference type="SMART" id="SM00746">
    <property type="entry name" value="TRASH"/>
    <property type="match status" value="1"/>
</dbReference>
<dbReference type="GO" id="GO:0055070">
    <property type="term" value="P:copper ion homeostasis"/>
    <property type="evidence" value="ECO:0007669"/>
    <property type="project" value="TreeGrafter"/>
</dbReference>
<gene>
    <name evidence="13" type="primary">copA</name>
    <name evidence="13" type="ORF">kuste2247</name>
</gene>
<evidence type="ECO:0000256" key="11">
    <source>
        <dbReference type="RuleBase" id="RU362081"/>
    </source>
</evidence>
<dbReference type="PANTHER" id="PTHR43520:SF8">
    <property type="entry name" value="P-TYPE CU(+) TRANSPORTER"/>
    <property type="match status" value="1"/>
</dbReference>
<feature type="transmembrane region" description="Helical" evidence="11">
    <location>
        <begin position="118"/>
        <end position="138"/>
    </location>
</feature>
<keyword evidence="6 11" id="KW-0547">Nucleotide-binding</keyword>
<feature type="domain" description="TRASH" evidence="12">
    <location>
        <begin position="14"/>
        <end position="52"/>
    </location>
</feature>
<reference evidence="13" key="2">
    <citation type="submission" date="2006-01" db="EMBL/GenBank/DDBJ databases">
        <authorList>
            <person name="Genoscope"/>
        </authorList>
    </citation>
    <scope>NUCLEOTIDE SEQUENCE</scope>
</reference>
<name>Q1Q601_KUEST</name>
<dbReference type="GO" id="GO:0005886">
    <property type="term" value="C:plasma membrane"/>
    <property type="evidence" value="ECO:0007669"/>
    <property type="project" value="UniProtKB-SubCell"/>
</dbReference>
<dbReference type="InterPro" id="IPR023214">
    <property type="entry name" value="HAD_sf"/>
</dbReference>
<dbReference type="Pfam" id="PF00702">
    <property type="entry name" value="Hydrolase"/>
    <property type="match status" value="1"/>
</dbReference>
<dbReference type="Pfam" id="PF04945">
    <property type="entry name" value="YHS"/>
    <property type="match status" value="1"/>
</dbReference>
<dbReference type="EC" id="3.6.3.4" evidence="13"/>
<dbReference type="InterPro" id="IPR012348">
    <property type="entry name" value="RNR-like"/>
</dbReference>
<dbReference type="Pfam" id="PF00122">
    <property type="entry name" value="E1-E2_ATPase"/>
    <property type="match status" value="1"/>
</dbReference>
<dbReference type="InterPro" id="IPR001757">
    <property type="entry name" value="P_typ_ATPase"/>
</dbReference>
<dbReference type="GO" id="GO:0005507">
    <property type="term" value="F:copper ion binding"/>
    <property type="evidence" value="ECO:0007669"/>
    <property type="project" value="TreeGrafter"/>
</dbReference>
<dbReference type="SUPFAM" id="SSF47240">
    <property type="entry name" value="Ferritin-like"/>
    <property type="match status" value="1"/>
</dbReference>
<reference evidence="13" key="1">
    <citation type="journal article" date="2006" name="Nature">
        <title>Deciphering the evolution and metabolism of an anammox bacterium from a community genome.</title>
        <authorList>
            <person name="Strous M."/>
            <person name="Pelletier E."/>
            <person name="Mangenot S."/>
            <person name="Rattei T."/>
            <person name="Lehner A."/>
            <person name="Taylor M.W."/>
            <person name="Horn M."/>
            <person name="Daims H."/>
            <person name="Bartol-Mavel D."/>
            <person name="Wincker P."/>
            <person name="Barbe V."/>
            <person name="Fonknechten N."/>
            <person name="Vallenet D."/>
            <person name="Segurens B."/>
            <person name="Schenowitz-Truong C."/>
            <person name="Medigue C."/>
            <person name="Collingro A."/>
            <person name="Snel B."/>
            <person name="Dutilh B.E."/>
            <person name="OpDenCamp H.J.M."/>
            <person name="vanDerDrift C."/>
            <person name="Cirpus I."/>
            <person name="vanDePas-Schoonen K.T."/>
            <person name="Harhangi H.R."/>
            <person name="vanNiftrik L."/>
            <person name="Schmid M."/>
            <person name="Keltjens J."/>
            <person name="vanDeVossenberg J."/>
            <person name="Kartal B."/>
            <person name="Meier H."/>
            <person name="Frishman D."/>
            <person name="Huynen M.A."/>
            <person name="Mewes H."/>
            <person name="Weissenbach J."/>
            <person name="Jetten M.S.M."/>
            <person name="Wagner M."/>
            <person name="LePaslier D."/>
        </authorList>
    </citation>
    <scope>NUCLEOTIDE SEQUENCE</scope>
</reference>
<accession>Q1Q601</accession>
<dbReference type="InterPro" id="IPR036412">
    <property type="entry name" value="HAD-like_sf"/>
</dbReference>
<keyword evidence="13" id="KW-0378">Hydrolase</keyword>
<keyword evidence="4 11" id="KW-0812">Transmembrane</keyword>
<evidence type="ECO:0000313" key="13">
    <source>
        <dbReference type="EMBL" id="CAJ72992.1"/>
    </source>
</evidence>
<dbReference type="PRINTS" id="PR00943">
    <property type="entry name" value="CUATPASE"/>
</dbReference>
<dbReference type="PRINTS" id="PR00119">
    <property type="entry name" value="CATATPASE"/>
</dbReference>
<comment type="similarity">
    <text evidence="2 11">Belongs to the cation transport ATPase (P-type) (TC 3.A.3) family. Type IB subfamily.</text>
</comment>
<dbReference type="GO" id="GO:0060003">
    <property type="term" value="P:copper ion export"/>
    <property type="evidence" value="ECO:0007669"/>
    <property type="project" value="UniProtKB-ARBA"/>
</dbReference>
<dbReference type="SUPFAM" id="SSF81653">
    <property type="entry name" value="Calcium ATPase, transduction domain A"/>
    <property type="match status" value="1"/>
</dbReference>
<dbReference type="SFLD" id="SFLDF00027">
    <property type="entry name" value="p-type_atpase"/>
    <property type="match status" value="1"/>
</dbReference>
<evidence type="ECO:0000256" key="10">
    <source>
        <dbReference type="ARBA" id="ARBA00023136"/>
    </source>
</evidence>
<feature type="transmembrane region" description="Helical" evidence="11">
    <location>
        <begin position="181"/>
        <end position="208"/>
    </location>
</feature>
<dbReference type="AlphaFoldDB" id="Q1Q601"/>
<feature type="transmembrane region" description="Helical" evidence="11">
    <location>
        <begin position="220"/>
        <end position="240"/>
    </location>
</feature>
<keyword evidence="5 11" id="KW-0479">Metal-binding</keyword>
<evidence type="ECO:0000256" key="8">
    <source>
        <dbReference type="ARBA" id="ARBA00022967"/>
    </source>
</evidence>
<dbReference type="Gene3D" id="2.70.150.10">
    <property type="entry name" value="Calcium-transporting ATPase, cytoplasmic transduction domain A"/>
    <property type="match status" value="1"/>
</dbReference>
<evidence type="ECO:0000256" key="3">
    <source>
        <dbReference type="ARBA" id="ARBA00022475"/>
    </source>
</evidence>
<feature type="transmembrane region" description="Helical" evidence="11">
    <location>
        <begin position="715"/>
        <end position="734"/>
    </location>
</feature>
<dbReference type="InterPro" id="IPR044492">
    <property type="entry name" value="P_typ_ATPase_HD_dom"/>
</dbReference>
<feature type="transmembrane region" description="Helical" evidence="11">
    <location>
        <begin position="371"/>
        <end position="396"/>
    </location>
</feature>
<comment type="subcellular location">
    <subcellularLocation>
        <location evidence="1">Cell membrane</location>
        <topology evidence="1">Multi-pass membrane protein</topology>
    </subcellularLocation>
</comment>
<dbReference type="Gene3D" id="3.40.1110.10">
    <property type="entry name" value="Calcium-transporting ATPase, cytoplasmic domain N"/>
    <property type="match status" value="1"/>
</dbReference>
<dbReference type="InterPro" id="IPR059000">
    <property type="entry name" value="ATPase_P-type_domA"/>
</dbReference>
<dbReference type="InterPro" id="IPR023298">
    <property type="entry name" value="ATPase_P-typ_TM_dom_sf"/>
</dbReference>
<keyword evidence="8" id="KW-1278">Translocase</keyword>
<sequence length="769" mass="82549">MTANHSFETEKLVDPICGMAVAPETAAGKYDFQGETYYFCSTGCLNKFRQNPQNFLEGKKNEKQAEESASAEYTCPMHPEIVQIGPGTCPKCGMALEPKIFSLDDAPDPEYVDMTRRFWICAVFTIPVFILAMGEMLPNFHSFISPEISIWIQFVLAMPVVLWGGFPFFKRGWTSVKNASPNMFTLIALGTGAAYLYSLFALFFPHFFPVSMQDEHTGLIGVYFEAAAVITTLVLLGQVLELRARSQTSSAIKGLLELAPETAIVVSDGGMEEEIALQDVPIGATLRVRANEKIPTDGVILQGETAIDESLVTGESIPVEKQVGDKVIGGTINGGRPLLMRAEKVGSDTLLAQIVRMVGEAQRSRAPIQRLADVVSAYFVPAVILVAIAAFIVWLILGSFTYALVAAVSVLIIACPCALGLATPMSIMVGTGRGAQAGVLVKKAEALEVLEKVNVIVVDKTGTLTEGKPRLQKTISLSGVDEKDVLRFAASLEKSSEHSLAAAIIKGAEEENVRLAAVDDFESFTGKGIFGTIEGKKVLVGNTKLMQDNNVDFPADGKADELRLEGQTVMFVAVDGEPAGFVGVADTIKESAREAINELHRQKIKVVMMTGDNAKTAGAVARKLNIDQVFADILPDQKADKVKQLQAQGKIVAMAGDGVNDAPALAQADVGIAMGTGTDVAMQSADITLLKGDLRGILRAKTLSRATMQNIRQNLFLAFVYNVLGIPIAAGVLYPFTGWLLSPMIAAAAMTFSSISVIMNALRLRNLQL</sequence>
<dbReference type="InterPro" id="IPR011017">
    <property type="entry name" value="TRASH_dom"/>
</dbReference>
<evidence type="ECO:0000256" key="5">
    <source>
        <dbReference type="ARBA" id="ARBA00022723"/>
    </source>
</evidence>
<keyword evidence="9 11" id="KW-1133">Transmembrane helix</keyword>
<evidence type="ECO:0000256" key="6">
    <source>
        <dbReference type="ARBA" id="ARBA00022741"/>
    </source>
</evidence>
<dbReference type="GO" id="GO:0016887">
    <property type="term" value="F:ATP hydrolysis activity"/>
    <property type="evidence" value="ECO:0007669"/>
    <property type="project" value="InterPro"/>
</dbReference>
<keyword evidence="7 11" id="KW-0067">ATP-binding</keyword>
<dbReference type="NCBIfam" id="TIGR01494">
    <property type="entry name" value="ATPase_P-type"/>
    <property type="match status" value="1"/>
</dbReference>
<keyword evidence="3 11" id="KW-1003">Cell membrane</keyword>
<evidence type="ECO:0000256" key="4">
    <source>
        <dbReference type="ARBA" id="ARBA00022692"/>
    </source>
</evidence>
<dbReference type="EMBL" id="CT573071">
    <property type="protein sequence ID" value="CAJ72992.1"/>
    <property type="molecule type" value="Genomic_DNA"/>
</dbReference>
<dbReference type="Pfam" id="PF19335">
    <property type="entry name" value="HMBD"/>
    <property type="match status" value="1"/>
</dbReference>
<dbReference type="GO" id="GO:0005524">
    <property type="term" value="F:ATP binding"/>
    <property type="evidence" value="ECO:0007669"/>
    <property type="project" value="UniProtKB-UniRule"/>
</dbReference>
<dbReference type="InterPro" id="IPR018303">
    <property type="entry name" value="ATPase_P-typ_P_site"/>
</dbReference>
<dbReference type="InterPro" id="IPR008250">
    <property type="entry name" value="ATPase_P-typ_transduc_dom_A_sf"/>
</dbReference>
<dbReference type="FunFam" id="2.70.150.10:FF:000020">
    <property type="entry name" value="Copper-exporting P-type ATPase A"/>
    <property type="match status" value="1"/>
</dbReference>
<evidence type="ECO:0000256" key="9">
    <source>
        <dbReference type="ARBA" id="ARBA00022989"/>
    </source>
</evidence>
<evidence type="ECO:0000256" key="1">
    <source>
        <dbReference type="ARBA" id="ARBA00004651"/>
    </source>
</evidence>
<evidence type="ECO:0000256" key="2">
    <source>
        <dbReference type="ARBA" id="ARBA00006024"/>
    </source>
</evidence>
<feature type="transmembrane region" description="Helical" evidence="11">
    <location>
        <begin position="740"/>
        <end position="762"/>
    </location>
</feature>
<dbReference type="SFLD" id="SFLDG00002">
    <property type="entry name" value="C1.7:_P-type_atpase_like"/>
    <property type="match status" value="1"/>
</dbReference>
<keyword evidence="10 11" id="KW-0472">Membrane</keyword>
<organism evidence="13">
    <name type="scientific">Kuenenia stuttgartiensis</name>
    <dbReference type="NCBI Taxonomy" id="174633"/>
    <lineage>
        <taxon>Bacteria</taxon>
        <taxon>Pseudomonadati</taxon>
        <taxon>Planctomycetota</taxon>
        <taxon>Candidatus Brocadiia</taxon>
        <taxon>Candidatus Brocadiales</taxon>
        <taxon>Candidatus Brocadiaceae</taxon>
        <taxon>Candidatus Kuenenia</taxon>
    </lineage>
</organism>
<dbReference type="Gene3D" id="1.10.620.20">
    <property type="entry name" value="Ribonucleotide Reductase, subunit A"/>
    <property type="match status" value="1"/>
</dbReference>
<dbReference type="NCBIfam" id="TIGR01511">
    <property type="entry name" value="ATPase-IB1_Cu"/>
    <property type="match status" value="1"/>
</dbReference>